<dbReference type="AlphaFoldDB" id="A0A2W4XWC4"/>
<evidence type="ECO:0000313" key="3">
    <source>
        <dbReference type="Proteomes" id="UP000249467"/>
    </source>
</evidence>
<proteinExistence type="predicted"/>
<sequence>MQLKSVVQPFGEVNVYPQNNGDIDIVATILMVPDIEGARVGLALDGSASMKKMYGISGVVSSFFASAAVTNNVVEPVTRVMVKYLANFASTGKVDLINWACGAAGELIEDLGSFSGEEIDQIGINGPKIPWGTGTKLLPPLRYFINKYKDAPAIGVKQPAAICLMVTDGIIEDLEDVKEFCFKYALEIADKTKPFIKLLLIGVGKEIDEKQLEELDNMFEGSFVRDSAGREIDLWDYQVADDIQILEQIFKEFVSAETIVTHYGRILNQAGTVCEEYSLGVPALMRFKLPAGSTAFTLEFSGGNVTQDITDALPKENEIPLIPQSEPWKDVVDFV</sequence>
<accession>A0A2W4XWC4</accession>
<dbReference type="InterPro" id="IPR036465">
    <property type="entry name" value="vWFA_dom_sf"/>
</dbReference>
<reference evidence="2 3" key="1">
    <citation type="submission" date="2018-04" db="EMBL/GenBank/DDBJ databases">
        <authorList>
            <person name="Go L.Y."/>
            <person name="Mitchell J.A."/>
        </authorList>
    </citation>
    <scope>NUCLEOTIDE SEQUENCE [LARGE SCALE GENOMIC DNA]</scope>
    <source>
        <strain evidence="2">ULC066bin1</strain>
    </source>
</reference>
<gene>
    <name evidence="2" type="ORF">DCF19_23500</name>
</gene>
<reference evidence="2 3" key="2">
    <citation type="submission" date="2018-06" db="EMBL/GenBank/DDBJ databases">
        <title>Metagenomic assembly of (sub)arctic Cyanobacteria and their associated microbiome from non-axenic cultures.</title>
        <authorList>
            <person name="Baurain D."/>
        </authorList>
    </citation>
    <scope>NUCLEOTIDE SEQUENCE [LARGE SCALE GENOMIC DNA]</scope>
    <source>
        <strain evidence="2">ULC066bin1</strain>
    </source>
</reference>
<evidence type="ECO:0000313" key="2">
    <source>
        <dbReference type="EMBL" id="PZO35618.1"/>
    </source>
</evidence>
<dbReference type="Proteomes" id="UP000249467">
    <property type="component" value="Unassembled WGS sequence"/>
</dbReference>
<protein>
    <submittedName>
        <fullName evidence="2">VWA domain-containing protein</fullName>
    </submittedName>
</protein>
<comment type="caution">
    <text evidence="2">The sequence shown here is derived from an EMBL/GenBank/DDBJ whole genome shotgun (WGS) entry which is preliminary data.</text>
</comment>
<evidence type="ECO:0000259" key="1">
    <source>
        <dbReference type="PROSITE" id="PS50234"/>
    </source>
</evidence>
<organism evidence="2 3">
    <name type="scientific">Pseudanabaena frigida</name>
    <dbReference type="NCBI Taxonomy" id="945775"/>
    <lineage>
        <taxon>Bacteria</taxon>
        <taxon>Bacillati</taxon>
        <taxon>Cyanobacteriota</taxon>
        <taxon>Cyanophyceae</taxon>
        <taxon>Pseudanabaenales</taxon>
        <taxon>Pseudanabaenaceae</taxon>
        <taxon>Pseudanabaena</taxon>
    </lineage>
</organism>
<dbReference type="InterPro" id="IPR002035">
    <property type="entry name" value="VWF_A"/>
</dbReference>
<name>A0A2W4XWC4_9CYAN</name>
<dbReference type="SUPFAM" id="SSF53300">
    <property type="entry name" value="vWA-like"/>
    <property type="match status" value="1"/>
</dbReference>
<feature type="domain" description="VWFA" evidence="1">
    <location>
        <begin position="39"/>
        <end position="253"/>
    </location>
</feature>
<dbReference type="EMBL" id="QBML01000054">
    <property type="protein sequence ID" value="PZO35618.1"/>
    <property type="molecule type" value="Genomic_DNA"/>
</dbReference>
<dbReference type="PROSITE" id="PS50234">
    <property type="entry name" value="VWFA"/>
    <property type="match status" value="1"/>
</dbReference>